<dbReference type="Pfam" id="PF00392">
    <property type="entry name" value="GntR"/>
    <property type="match status" value="1"/>
</dbReference>
<keyword evidence="4" id="KW-0238">DNA-binding</keyword>
<evidence type="ECO:0000256" key="2">
    <source>
        <dbReference type="ARBA" id="ARBA00022898"/>
    </source>
</evidence>
<feature type="compositionally biased region" description="Low complexity" evidence="6">
    <location>
        <begin position="107"/>
        <end position="131"/>
    </location>
</feature>
<dbReference type="Gene3D" id="1.10.10.10">
    <property type="entry name" value="Winged helix-like DNA-binding domain superfamily/Winged helix DNA-binding domain"/>
    <property type="match status" value="1"/>
</dbReference>
<name>A0ABP6ICB3_9ACTN</name>
<keyword evidence="8" id="KW-0808">Transferase</keyword>
<organism evidence="8 9">
    <name type="scientific">Streptosporangium fragile</name>
    <dbReference type="NCBI Taxonomy" id="46186"/>
    <lineage>
        <taxon>Bacteria</taxon>
        <taxon>Bacillati</taxon>
        <taxon>Actinomycetota</taxon>
        <taxon>Actinomycetes</taxon>
        <taxon>Streptosporangiales</taxon>
        <taxon>Streptosporangiaceae</taxon>
        <taxon>Streptosporangium</taxon>
    </lineage>
</organism>
<evidence type="ECO:0000256" key="1">
    <source>
        <dbReference type="ARBA" id="ARBA00005384"/>
    </source>
</evidence>
<dbReference type="PANTHER" id="PTHR46577">
    <property type="entry name" value="HTH-TYPE TRANSCRIPTIONAL REGULATORY PROTEIN GABR"/>
    <property type="match status" value="1"/>
</dbReference>
<comment type="similarity">
    <text evidence="1">In the C-terminal section; belongs to the class-I pyridoxal-phosphate-dependent aminotransferase family.</text>
</comment>
<dbReference type="GO" id="GO:0008483">
    <property type="term" value="F:transaminase activity"/>
    <property type="evidence" value="ECO:0007669"/>
    <property type="project" value="UniProtKB-KW"/>
</dbReference>
<keyword evidence="8" id="KW-0032">Aminotransferase</keyword>
<dbReference type="InterPro" id="IPR015421">
    <property type="entry name" value="PyrdxlP-dep_Trfase_major"/>
</dbReference>
<dbReference type="Proteomes" id="UP001500831">
    <property type="component" value="Unassembled WGS sequence"/>
</dbReference>
<evidence type="ECO:0000256" key="4">
    <source>
        <dbReference type="ARBA" id="ARBA00023125"/>
    </source>
</evidence>
<protein>
    <submittedName>
        <fullName evidence="8">PLP-dependent aminotransferase family protein</fullName>
    </submittedName>
</protein>
<evidence type="ECO:0000256" key="3">
    <source>
        <dbReference type="ARBA" id="ARBA00023015"/>
    </source>
</evidence>
<dbReference type="Pfam" id="PF00155">
    <property type="entry name" value="Aminotran_1_2"/>
    <property type="match status" value="1"/>
</dbReference>
<dbReference type="CDD" id="cd07377">
    <property type="entry name" value="WHTH_GntR"/>
    <property type="match status" value="1"/>
</dbReference>
<keyword evidence="5" id="KW-0804">Transcription</keyword>
<dbReference type="EMBL" id="BAAAVI010000011">
    <property type="protein sequence ID" value="GAA2861144.1"/>
    <property type="molecule type" value="Genomic_DNA"/>
</dbReference>
<sequence>MADLHLTVDRAAGGIAAQIARELREAVRRGRLAAGVRLPASRELARDLGLSRGVVVEAYEQLVAEGFLISRVGAGTVVAPAVSRLPSHVPGPSEPSSFTGPGGSPQPSDGASPPRGDPSSPSGAPSHPRPAYGAGAPEAREPYYGRRATSPDLGSFPRERWLASLRRTLATLPADALDYGDPGGVPDLRRELAAYLGRVRAADVDPGNLVIVGGVAQGLSLTVQALAGRFPPGRARHDLDWFVLRNAHPAPRPGRILLAVEDPTSLRQLPLLRAAGGDLVAVPVDGEGVDTRALSLTGARAVLLTPAHQYPTGVVLSPARRAELIAWAAETGATILEDDYDAEFRFDRDPVGCLQGLAPDRVVLVGSVSKALAPGLRLGWVAAPPEVAEAVRVARGELDLGSPVLDQYVLADFIRTGGYDRHLRKMRREYRARRDALVRALGEHLPEVAVHGVSAGLHLFAELPGGWEERRAVDAARACGLAAEPVSATRHAPGPPALVIGFARLPVHRADEVIRSFARAPARRPPPGPPAGHRGSVGTAPARRPSPGPARRPSPGPARRPPPGPPGPAPVGGAVSGARLRVRSHAWCHTG</sequence>
<comment type="caution">
    <text evidence="8">The sequence shown here is derived from an EMBL/GenBank/DDBJ whole genome shotgun (WGS) entry which is preliminary data.</text>
</comment>
<keyword evidence="9" id="KW-1185">Reference proteome</keyword>
<keyword evidence="2" id="KW-0663">Pyridoxal phosphate</keyword>
<dbReference type="InterPro" id="IPR036390">
    <property type="entry name" value="WH_DNA-bd_sf"/>
</dbReference>
<dbReference type="InterPro" id="IPR051446">
    <property type="entry name" value="HTH_trans_reg/aminotransferase"/>
</dbReference>
<dbReference type="InterPro" id="IPR004839">
    <property type="entry name" value="Aminotransferase_I/II_large"/>
</dbReference>
<dbReference type="InterPro" id="IPR015424">
    <property type="entry name" value="PyrdxlP-dep_Trfase"/>
</dbReference>
<evidence type="ECO:0000256" key="6">
    <source>
        <dbReference type="SAM" id="MobiDB-lite"/>
    </source>
</evidence>
<dbReference type="PROSITE" id="PS50949">
    <property type="entry name" value="HTH_GNTR"/>
    <property type="match status" value="1"/>
</dbReference>
<accession>A0ABP6ICB3</accession>
<feature type="domain" description="HTH gntR-type" evidence="7">
    <location>
        <begin position="13"/>
        <end position="81"/>
    </location>
</feature>
<dbReference type="InterPro" id="IPR000524">
    <property type="entry name" value="Tscrpt_reg_HTH_GntR"/>
</dbReference>
<dbReference type="RefSeq" id="WP_344969896.1">
    <property type="nucleotide sequence ID" value="NZ_BAAAVI010000011.1"/>
</dbReference>
<feature type="compositionally biased region" description="Pro residues" evidence="6">
    <location>
        <begin position="544"/>
        <end position="569"/>
    </location>
</feature>
<dbReference type="SUPFAM" id="SSF53383">
    <property type="entry name" value="PLP-dependent transferases"/>
    <property type="match status" value="1"/>
</dbReference>
<reference evidence="9" key="1">
    <citation type="journal article" date="2019" name="Int. J. Syst. Evol. Microbiol.">
        <title>The Global Catalogue of Microorganisms (GCM) 10K type strain sequencing project: providing services to taxonomists for standard genome sequencing and annotation.</title>
        <authorList>
            <consortium name="The Broad Institute Genomics Platform"/>
            <consortium name="The Broad Institute Genome Sequencing Center for Infectious Disease"/>
            <person name="Wu L."/>
            <person name="Ma J."/>
        </authorList>
    </citation>
    <scope>NUCLEOTIDE SEQUENCE [LARGE SCALE GENOMIC DNA]</scope>
    <source>
        <strain evidence="9">JCM 6242</strain>
    </source>
</reference>
<feature type="region of interest" description="Disordered" evidence="6">
    <location>
        <begin position="518"/>
        <end position="578"/>
    </location>
</feature>
<dbReference type="SMART" id="SM00345">
    <property type="entry name" value="HTH_GNTR"/>
    <property type="match status" value="1"/>
</dbReference>
<dbReference type="Gene3D" id="3.40.640.10">
    <property type="entry name" value="Type I PLP-dependent aspartate aminotransferase-like (Major domain)"/>
    <property type="match status" value="1"/>
</dbReference>
<evidence type="ECO:0000313" key="8">
    <source>
        <dbReference type="EMBL" id="GAA2861144.1"/>
    </source>
</evidence>
<feature type="region of interest" description="Disordered" evidence="6">
    <location>
        <begin position="84"/>
        <end position="151"/>
    </location>
</feature>
<dbReference type="PANTHER" id="PTHR46577:SF1">
    <property type="entry name" value="HTH-TYPE TRANSCRIPTIONAL REGULATORY PROTEIN GABR"/>
    <property type="match status" value="1"/>
</dbReference>
<evidence type="ECO:0000259" key="7">
    <source>
        <dbReference type="PROSITE" id="PS50949"/>
    </source>
</evidence>
<dbReference type="CDD" id="cd00609">
    <property type="entry name" value="AAT_like"/>
    <property type="match status" value="1"/>
</dbReference>
<dbReference type="InterPro" id="IPR036388">
    <property type="entry name" value="WH-like_DNA-bd_sf"/>
</dbReference>
<gene>
    <name evidence="8" type="ORF">GCM10010517_19780</name>
</gene>
<evidence type="ECO:0000313" key="9">
    <source>
        <dbReference type="Proteomes" id="UP001500831"/>
    </source>
</evidence>
<evidence type="ECO:0000256" key="5">
    <source>
        <dbReference type="ARBA" id="ARBA00023163"/>
    </source>
</evidence>
<keyword evidence="3" id="KW-0805">Transcription regulation</keyword>
<proteinExistence type="inferred from homology"/>
<dbReference type="SUPFAM" id="SSF46785">
    <property type="entry name" value="Winged helix' DNA-binding domain"/>
    <property type="match status" value="1"/>
</dbReference>
<dbReference type="PRINTS" id="PR00035">
    <property type="entry name" value="HTHGNTR"/>
</dbReference>